<organism evidence="2">
    <name type="scientific">marine sediment metagenome</name>
    <dbReference type="NCBI Taxonomy" id="412755"/>
    <lineage>
        <taxon>unclassified sequences</taxon>
        <taxon>metagenomes</taxon>
        <taxon>ecological metagenomes</taxon>
    </lineage>
</organism>
<sequence>MAEDEKAQAENAEAEDERDTKIQALEAQLASAVTEAKGHQKRAEKNKAESTRLESLESRIETLTSMTAEVLDKETDYSEDKRRKSDVYLDRLKGEDEQRRLRVGQNLDRRLKDVGLVMQESDETQRAWNKWLTGDVDGCSEEVDRIIEGKKAEASKSKETEKSDVEKQVEERVRQKMQEKGLLDTDTGGPQGAGGKVFTTKEIDKMGIKEYREKFPGGYGDVLKAIQEGRIKE</sequence>
<feature type="region of interest" description="Disordered" evidence="1">
    <location>
        <begin position="1"/>
        <end position="20"/>
    </location>
</feature>
<dbReference type="AlphaFoldDB" id="A0A0F9PZQ7"/>
<feature type="compositionally biased region" description="Basic and acidic residues" evidence="1">
    <location>
        <begin position="150"/>
        <end position="183"/>
    </location>
</feature>
<feature type="compositionally biased region" description="Basic and acidic residues" evidence="1">
    <location>
        <begin position="36"/>
        <end position="54"/>
    </location>
</feature>
<accession>A0A0F9PZQ7</accession>
<evidence type="ECO:0000313" key="2">
    <source>
        <dbReference type="EMBL" id="KKN06516.1"/>
    </source>
</evidence>
<protein>
    <submittedName>
        <fullName evidence="2">Uncharacterized protein</fullName>
    </submittedName>
</protein>
<feature type="region of interest" description="Disordered" evidence="1">
    <location>
        <begin position="31"/>
        <end position="54"/>
    </location>
</feature>
<evidence type="ECO:0000256" key="1">
    <source>
        <dbReference type="SAM" id="MobiDB-lite"/>
    </source>
</evidence>
<comment type="caution">
    <text evidence="2">The sequence shown here is derived from an EMBL/GenBank/DDBJ whole genome shotgun (WGS) entry which is preliminary data.</text>
</comment>
<reference evidence="2" key="1">
    <citation type="journal article" date="2015" name="Nature">
        <title>Complex archaea that bridge the gap between prokaryotes and eukaryotes.</title>
        <authorList>
            <person name="Spang A."/>
            <person name="Saw J.H."/>
            <person name="Jorgensen S.L."/>
            <person name="Zaremba-Niedzwiedzka K."/>
            <person name="Martijn J."/>
            <person name="Lind A.E."/>
            <person name="van Eijk R."/>
            <person name="Schleper C."/>
            <person name="Guy L."/>
            <person name="Ettema T.J."/>
        </authorList>
    </citation>
    <scope>NUCLEOTIDE SEQUENCE</scope>
</reference>
<dbReference type="EMBL" id="LAZR01004681">
    <property type="protein sequence ID" value="KKN06516.1"/>
    <property type="molecule type" value="Genomic_DNA"/>
</dbReference>
<name>A0A0F9PZQ7_9ZZZZ</name>
<proteinExistence type="predicted"/>
<feature type="region of interest" description="Disordered" evidence="1">
    <location>
        <begin position="150"/>
        <end position="198"/>
    </location>
</feature>
<gene>
    <name evidence="2" type="ORF">LCGC14_1076460</name>
</gene>